<protein>
    <recommendedName>
        <fullName evidence="4">Secreted protein</fullName>
    </recommendedName>
</protein>
<dbReference type="EMBL" id="JELW01000132">
    <property type="protein sequence ID" value="EXU94886.1"/>
    <property type="molecule type" value="Genomic_DNA"/>
</dbReference>
<accession>A0A014QQF3</accession>
<evidence type="ECO:0008006" key="4">
    <source>
        <dbReference type="Google" id="ProtNLM"/>
    </source>
</evidence>
<organism evidence="2 3">
    <name type="scientific">Metarhizium robertsii</name>
    <dbReference type="NCBI Taxonomy" id="568076"/>
    <lineage>
        <taxon>Eukaryota</taxon>
        <taxon>Fungi</taxon>
        <taxon>Dikarya</taxon>
        <taxon>Ascomycota</taxon>
        <taxon>Pezizomycotina</taxon>
        <taxon>Sordariomycetes</taxon>
        <taxon>Hypocreomycetidae</taxon>
        <taxon>Hypocreales</taxon>
        <taxon>Clavicipitaceae</taxon>
        <taxon>Metarhizium</taxon>
    </lineage>
</organism>
<keyword evidence="1" id="KW-0732">Signal</keyword>
<feature type="signal peptide" evidence="1">
    <location>
        <begin position="1"/>
        <end position="17"/>
    </location>
</feature>
<dbReference type="HOGENOM" id="CLU_2184575_0_0_1"/>
<sequence>MHFANLLFVIPFTPVFAWPLALNPRYTCPVFVKKPDCNNPSIVDLACGACPGRDLTWAKPFVNEGKKTIPSHSRTHRRADRVIMLMGYDEGGIVMQDWGNSFDTTVRLG</sequence>
<comment type="caution">
    <text evidence="2">The sequence shown here is derived from an EMBL/GenBank/DDBJ whole genome shotgun (WGS) entry which is preliminary data.</text>
</comment>
<dbReference type="Proteomes" id="UP000030151">
    <property type="component" value="Unassembled WGS sequence"/>
</dbReference>
<dbReference type="AlphaFoldDB" id="A0A014QQF3"/>
<reference evidence="2 3" key="1">
    <citation type="submission" date="2014-02" db="EMBL/GenBank/DDBJ databases">
        <title>The genome sequence of the entomopathogenic fungus Metarhizium robertsii ARSEF 2575.</title>
        <authorList>
            <person name="Giuliano Garisto Donzelli B."/>
            <person name="Roe B.A."/>
            <person name="Macmil S.L."/>
            <person name="Krasnoff S.B."/>
            <person name="Gibson D.M."/>
        </authorList>
    </citation>
    <scope>NUCLEOTIDE SEQUENCE [LARGE SCALE GENOMIC DNA]</scope>
    <source>
        <strain evidence="2 3">ARSEF 2575</strain>
    </source>
</reference>
<feature type="chain" id="PRO_5001473688" description="Secreted protein" evidence="1">
    <location>
        <begin position="18"/>
        <end position="109"/>
    </location>
</feature>
<evidence type="ECO:0000256" key="1">
    <source>
        <dbReference type="SAM" id="SignalP"/>
    </source>
</evidence>
<name>A0A014QQF3_9HYPO</name>
<evidence type="ECO:0000313" key="3">
    <source>
        <dbReference type="Proteomes" id="UP000030151"/>
    </source>
</evidence>
<gene>
    <name evidence="2" type="ORF">X797_012033</name>
</gene>
<evidence type="ECO:0000313" key="2">
    <source>
        <dbReference type="EMBL" id="EXU94886.1"/>
    </source>
</evidence>
<proteinExistence type="predicted"/>